<dbReference type="InterPro" id="IPR043519">
    <property type="entry name" value="NT_sf"/>
</dbReference>
<evidence type="ECO:0000256" key="2">
    <source>
        <dbReference type="HAMAP-Rule" id="MF_01477"/>
    </source>
</evidence>
<keyword evidence="4" id="KW-1185">Reference proteome</keyword>
<comment type="subunit">
    <text evidence="2">Interacts with ribosomal protein uL14 (rplN).</text>
</comment>
<dbReference type="PANTHER" id="PTHR21043:SF0">
    <property type="entry name" value="MITOCHONDRIAL ASSEMBLY OF RIBOSOMAL LARGE SUBUNIT PROTEIN 1"/>
    <property type="match status" value="1"/>
</dbReference>
<dbReference type="Gene3D" id="3.30.460.10">
    <property type="entry name" value="Beta Polymerase, domain 2"/>
    <property type="match status" value="1"/>
</dbReference>
<evidence type="ECO:0000256" key="1">
    <source>
        <dbReference type="ARBA" id="ARBA00010574"/>
    </source>
</evidence>
<gene>
    <name evidence="2 3" type="primary">rsfS</name>
    <name evidence="3" type="ORF">KHM83_09020</name>
</gene>
<dbReference type="HAMAP" id="MF_01477">
    <property type="entry name" value="Iojap_RsfS"/>
    <property type="match status" value="1"/>
</dbReference>
<reference evidence="3 4" key="1">
    <citation type="submission" date="2021-05" db="EMBL/GenBank/DDBJ databases">
        <title>Fusibacter ferrireducens sp. nov., an anaerobic, sulfur- and Fe-reducing bacterium isolated from the mangrove sediment.</title>
        <authorList>
            <person name="Qiu D."/>
        </authorList>
    </citation>
    <scope>NUCLEOTIDE SEQUENCE [LARGE SCALE GENOMIC DNA]</scope>
    <source>
        <strain evidence="3 4">DSM 12116</strain>
    </source>
</reference>
<accession>A0ABS5PRW9</accession>
<comment type="similarity">
    <text evidence="1 2">Belongs to the Iojap/RsfS family.</text>
</comment>
<dbReference type="Proteomes" id="UP000746471">
    <property type="component" value="Unassembled WGS sequence"/>
</dbReference>
<organism evidence="3 4">
    <name type="scientific">Fusibacter paucivorans</name>
    <dbReference type="NCBI Taxonomy" id="76009"/>
    <lineage>
        <taxon>Bacteria</taxon>
        <taxon>Bacillati</taxon>
        <taxon>Bacillota</taxon>
        <taxon>Clostridia</taxon>
        <taxon>Eubacteriales</taxon>
        <taxon>Eubacteriales Family XII. Incertae Sedis</taxon>
        <taxon>Fusibacter</taxon>
    </lineage>
</organism>
<evidence type="ECO:0000313" key="4">
    <source>
        <dbReference type="Proteomes" id="UP000746471"/>
    </source>
</evidence>
<comment type="caution">
    <text evidence="3">The sequence shown here is derived from an EMBL/GenBank/DDBJ whole genome shotgun (WGS) entry which is preliminary data.</text>
</comment>
<dbReference type="InterPro" id="IPR004394">
    <property type="entry name" value="Iojap/RsfS/C7orf30"/>
</dbReference>
<comment type="subcellular location">
    <subcellularLocation>
        <location evidence="2">Cytoplasm</location>
    </subcellularLocation>
</comment>
<proteinExistence type="inferred from homology"/>
<dbReference type="SUPFAM" id="SSF81301">
    <property type="entry name" value="Nucleotidyltransferase"/>
    <property type="match status" value="1"/>
</dbReference>
<keyword evidence="2" id="KW-0810">Translation regulation</keyword>
<dbReference type="PANTHER" id="PTHR21043">
    <property type="entry name" value="IOJAP SUPERFAMILY ORTHOLOG"/>
    <property type="match status" value="1"/>
</dbReference>
<dbReference type="NCBIfam" id="TIGR00090">
    <property type="entry name" value="rsfS_iojap_ybeB"/>
    <property type="match status" value="1"/>
</dbReference>
<evidence type="ECO:0000313" key="3">
    <source>
        <dbReference type="EMBL" id="MBS7526817.1"/>
    </source>
</evidence>
<comment type="function">
    <text evidence="2">Functions as a ribosomal silencing factor. Interacts with ribosomal protein uL14 (rplN), blocking formation of intersubunit bridge B8. Prevents association of the 30S and 50S ribosomal subunits and the formation of functional ribosomes, thus repressing translation.</text>
</comment>
<keyword evidence="2" id="KW-0678">Repressor</keyword>
<sequence length="112" mass="13070">MNFDIVKKIYNLLDDKKAKDIVVLKVNRITTVADYFIIATGTSSTHINALCDHVEKTLFDAHFTPKHKEGRAKGEWVLMDYQDFVVHIFNAEMRAYYNLERIWSDAEFITIV</sequence>
<name>A0ABS5PRW9_9FIRM</name>
<dbReference type="EMBL" id="JAHBCL010000013">
    <property type="protein sequence ID" value="MBS7526817.1"/>
    <property type="molecule type" value="Genomic_DNA"/>
</dbReference>
<protein>
    <recommendedName>
        <fullName evidence="2">Ribosomal silencing factor RsfS</fullName>
    </recommendedName>
</protein>
<keyword evidence="2" id="KW-0963">Cytoplasm</keyword>
<dbReference type="Pfam" id="PF02410">
    <property type="entry name" value="RsfS"/>
    <property type="match status" value="1"/>
</dbReference>
<dbReference type="RefSeq" id="WP_213236675.1">
    <property type="nucleotide sequence ID" value="NZ_JAHBCL010000013.1"/>
</dbReference>